<comment type="caution">
    <text evidence="1">The sequence shown here is derived from an EMBL/GenBank/DDBJ whole genome shotgun (WGS) entry which is preliminary data.</text>
</comment>
<reference evidence="1" key="1">
    <citation type="submission" date="2013-08" db="EMBL/GenBank/DDBJ databases">
        <authorList>
            <person name="Mendez C."/>
            <person name="Richter M."/>
            <person name="Ferrer M."/>
            <person name="Sanchez J."/>
        </authorList>
    </citation>
    <scope>NUCLEOTIDE SEQUENCE</scope>
</reference>
<dbReference type="EMBL" id="AUZY01010943">
    <property type="protein sequence ID" value="EQD36622.1"/>
    <property type="molecule type" value="Genomic_DNA"/>
</dbReference>
<accession>T0YXG3</accession>
<dbReference type="SUPFAM" id="SSF52972">
    <property type="entry name" value="ITPase-like"/>
    <property type="match status" value="1"/>
</dbReference>
<reference evidence="1" key="2">
    <citation type="journal article" date="2014" name="ISME J.">
        <title>Microbial stratification in low pH oxic and suboxic macroscopic growths along an acid mine drainage.</title>
        <authorList>
            <person name="Mendez-Garcia C."/>
            <person name="Mesa V."/>
            <person name="Sprenger R.R."/>
            <person name="Richter M."/>
            <person name="Diez M.S."/>
            <person name="Solano J."/>
            <person name="Bargiela R."/>
            <person name="Golyshina O.V."/>
            <person name="Manteca A."/>
            <person name="Ramos J.L."/>
            <person name="Gallego J.R."/>
            <person name="Llorente I."/>
            <person name="Martins Dos Santos V.A."/>
            <person name="Jensen O.N."/>
            <person name="Pelaez A.I."/>
            <person name="Sanchez J."/>
            <person name="Ferrer M."/>
        </authorList>
    </citation>
    <scope>NUCLEOTIDE SEQUENCE</scope>
</reference>
<dbReference type="InterPro" id="IPR029001">
    <property type="entry name" value="ITPase-like_fam"/>
</dbReference>
<protein>
    <submittedName>
        <fullName evidence="1">Ham1-like protein</fullName>
        <ecNumber evidence="1">3.6.1.-</ecNumber>
    </submittedName>
</protein>
<feature type="non-terminal residue" evidence="1">
    <location>
        <position position="112"/>
    </location>
</feature>
<dbReference type="Gene3D" id="3.90.950.10">
    <property type="match status" value="1"/>
</dbReference>
<name>T0YXG3_9ZZZZ</name>
<proteinExistence type="predicted"/>
<evidence type="ECO:0000313" key="1">
    <source>
        <dbReference type="EMBL" id="EQD36622.1"/>
    </source>
</evidence>
<organism evidence="1">
    <name type="scientific">mine drainage metagenome</name>
    <dbReference type="NCBI Taxonomy" id="410659"/>
    <lineage>
        <taxon>unclassified sequences</taxon>
        <taxon>metagenomes</taxon>
        <taxon>ecological metagenomes</taxon>
    </lineage>
</organism>
<dbReference type="AlphaFoldDB" id="T0YXG3"/>
<sequence length="112" mass="11759">MASRNRGKVRELASLLASLPWSLQSLDDVPGGTEISWDESGSTYRANAAIKAEAVCRGTGLPALADDSGIELEALGGFPGVRSARWLGDDATEAELRTALCARVADLAEDAR</sequence>
<gene>
    <name evidence="1" type="ORF">B1B_16449</name>
</gene>
<dbReference type="GO" id="GO:0047429">
    <property type="term" value="F:nucleoside triphosphate diphosphatase activity"/>
    <property type="evidence" value="ECO:0007669"/>
    <property type="project" value="InterPro"/>
</dbReference>
<dbReference type="EC" id="3.6.1.-" evidence="1"/>
<keyword evidence="1" id="KW-0378">Hydrolase</keyword>
<dbReference type="GO" id="GO:0009143">
    <property type="term" value="P:nucleoside triphosphate catabolic process"/>
    <property type="evidence" value="ECO:0007669"/>
    <property type="project" value="InterPro"/>
</dbReference>
<dbReference type="InterPro" id="IPR002637">
    <property type="entry name" value="RdgB/HAM1"/>
</dbReference>
<dbReference type="Pfam" id="PF01725">
    <property type="entry name" value="Ham1p_like"/>
    <property type="match status" value="1"/>
</dbReference>